<dbReference type="STRING" id="83765.SAMN05660284_00788"/>
<feature type="transmembrane region" description="Helical" evidence="2">
    <location>
        <begin position="285"/>
        <end position="303"/>
    </location>
</feature>
<keyword evidence="1" id="KW-0620">Polyamine biosynthesis</keyword>
<feature type="transmembrane region" description="Helical" evidence="2">
    <location>
        <begin position="226"/>
        <end position="249"/>
    </location>
</feature>
<dbReference type="PANTHER" id="PTHR43317">
    <property type="entry name" value="THERMOSPERMINE SYNTHASE ACAULIS5"/>
    <property type="match status" value="1"/>
</dbReference>
<dbReference type="GO" id="GO:0006596">
    <property type="term" value="P:polyamine biosynthetic process"/>
    <property type="evidence" value="ECO:0007669"/>
    <property type="project" value="UniProtKB-KW"/>
</dbReference>
<dbReference type="OrthoDB" id="9761985at2"/>
<feature type="transmembrane region" description="Helical" evidence="2">
    <location>
        <begin position="82"/>
        <end position="99"/>
    </location>
</feature>
<feature type="transmembrane region" description="Helical" evidence="2">
    <location>
        <begin position="19"/>
        <end position="38"/>
    </location>
</feature>
<protein>
    <recommendedName>
        <fullName evidence="5">Spermidine synthase</fullName>
    </recommendedName>
</protein>
<proteinExistence type="predicted"/>
<feature type="transmembrane region" description="Helical" evidence="2">
    <location>
        <begin position="111"/>
        <end position="141"/>
    </location>
</feature>
<feature type="transmembrane region" description="Helical" evidence="2">
    <location>
        <begin position="309"/>
        <end position="329"/>
    </location>
</feature>
<keyword evidence="2" id="KW-0472">Membrane</keyword>
<dbReference type="AlphaFoldDB" id="A0A1I4WYR7"/>
<evidence type="ECO:0008006" key="5">
    <source>
        <dbReference type="Google" id="ProtNLM"/>
    </source>
</evidence>
<feature type="transmembrane region" description="Helical" evidence="2">
    <location>
        <begin position="50"/>
        <end position="75"/>
    </location>
</feature>
<gene>
    <name evidence="3" type="ORF">SAMN05660284_00788</name>
</gene>
<keyword evidence="4" id="KW-1185">Reference proteome</keyword>
<name>A0A1I4WYR7_9NEIS</name>
<feature type="transmembrane region" description="Helical" evidence="2">
    <location>
        <begin position="255"/>
        <end position="273"/>
    </location>
</feature>
<dbReference type="Proteomes" id="UP000242869">
    <property type="component" value="Unassembled WGS sequence"/>
</dbReference>
<feature type="transmembrane region" description="Helical" evidence="2">
    <location>
        <begin position="185"/>
        <end position="205"/>
    </location>
</feature>
<accession>A0A1I4WYR7</accession>
<evidence type="ECO:0000256" key="1">
    <source>
        <dbReference type="ARBA" id="ARBA00023115"/>
    </source>
</evidence>
<dbReference type="EMBL" id="FOVE01000004">
    <property type="protein sequence ID" value="SFN18363.1"/>
    <property type="molecule type" value="Genomic_DNA"/>
</dbReference>
<dbReference type="InterPro" id="IPR029063">
    <property type="entry name" value="SAM-dependent_MTases_sf"/>
</dbReference>
<keyword evidence="2" id="KW-0812">Transmembrane</keyword>
<evidence type="ECO:0000313" key="4">
    <source>
        <dbReference type="Proteomes" id="UP000242869"/>
    </source>
</evidence>
<feature type="transmembrane region" description="Helical" evidence="2">
    <location>
        <begin position="370"/>
        <end position="390"/>
    </location>
</feature>
<dbReference type="SUPFAM" id="SSF53335">
    <property type="entry name" value="S-adenosyl-L-methionine-dependent methyltransferases"/>
    <property type="match status" value="1"/>
</dbReference>
<keyword evidence="2" id="KW-1133">Transmembrane helix</keyword>
<dbReference type="RefSeq" id="WP_091191638.1">
    <property type="nucleotide sequence ID" value="NZ_FOVE01000004.1"/>
</dbReference>
<feature type="transmembrane region" description="Helical" evidence="2">
    <location>
        <begin position="153"/>
        <end position="173"/>
    </location>
</feature>
<evidence type="ECO:0000313" key="3">
    <source>
        <dbReference type="EMBL" id="SFN18363.1"/>
    </source>
</evidence>
<evidence type="ECO:0000256" key="2">
    <source>
        <dbReference type="SAM" id="Phobius"/>
    </source>
</evidence>
<organism evidence="3 4">
    <name type="scientific">Formivibrio citricus</name>
    <dbReference type="NCBI Taxonomy" id="83765"/>
    <lineage>
        <taxon>Bacteria</taxon>
        <taxon>Pseudomonadati</taxon>
        <taxon>Pseudomonadota</taxon>
        <taxon>Betaproteobacteria</taxon>
        <taxon>Neisseriales</taxon>
        <taxon>Chitinibacteraceae</taxon>
        <taxon>Formivibrio</taxon>
    </lineage>
</organism>
<feature type="transmembrane region" description="Helical" evidence="2">
    <location>
        <begin position="341"/>
        <end position="364"/>
    </location>
</feature>
<feature type="transmembrane region" description="Helical" evidence="2">
    <location>
        <begin position="402"/>
        <end position="419"/>
    </location>
</feature>
<dbReference type="NCBIfam" id="NF037959">
    <property type="entry name" value="MFS_SpdSyn"/>
    <property type="match status" value="1"/>
</dbReference>
<reference evidence="4" key="1">
    <citation type="submission" date="2016-10" db="EMBL/GenBank/DDBJ databases">
        <authorList>
            <person name="Varghese N."/>
            <person name="Submissions S."/>
        </authorList>
    </citation>
    <scope>NUCLEOTIDE SEQUENCE [LARGE SCALE GENOMIC DNA]</scope>
    <source>
        <strain evidence="4">DSM 6150</strain>
    </source>
</reference>
<dbReference type="Gene3D" id="3.40.50.150">
    <property type="entry name" value="Vaccinia Virus protein VP39"/>
    <property type="match status" value="1"/>
</dbReference>
<sequence length="696" mass="76195">MTTANPVEAASALAGENRLLRFAAGAMVFLGAFLAFSLEPIVGRLVTPFFGGAVHVWTVSLMVFQALLLLGYLYAHLLAPRIGAWHLLLLFLPLLQWPLGFVSEVAPKAPIVTLVAALLVHVSLPFAVLSTSAVVAQSWWYGASSNPGRSPPFFLYGISNLGAMAALFSYPFLVEPLFGVTVQRWAWSLGYLFYMGVTAWAWMLLKPRCEAGRTDEDAVSRPGKLVVLHWLALSAGPSALLLAATNVIAMEVGSFPMVWVLPLALYLGSFIVAFRDRQGAIVSRLHFWLIEMALLALLAARFAGFGIWALPLILLGFYALCVIANERLYGLRPHPVQLTGFYLTIAVGGWIGGLLVSLVAPLLFTGLLEYPLSVLVVVFASWQPGMLAWWQATTLLKGGGRLALLMLGCTALGMSFWYAPEVYSLRNFYGLSRIIDRQSQEGAPYRMLVHGATLHGLQYLNPERHHEPLGYYYAGGALEQAVSVRHRPARVAMVGLGAGGATPWFGAGEDIAIFEIDPDMELLARRWFSYLENTPAQVRIQVGDARLNLGREALKGHRPYDVVFIDAFSGDGVPTHLLTLEALDVYLSRLAEDGVLVFHVSNRYYDLRPILKAAAKARGLAAAATLQPGKDAGRLNIDPWVVVLARQPDRLAPLSADGKWTVLGELDGLPDVDVWTDDYVNILAPLWVKWSKHESI</sequence>
<dbReference type="PANTHER" id="PTHR43317:SF1">
    <property type="entry name" value="THERMOSPERMINE SYNTHASE ACAULIS5"/>
    <property type="match status" value="1"/>
</dbReference>